<keyword evidence="3" id="KW-0732">Signal</keyword>
<dbReference type="PANTHER" id="PTHR30036">
    <property type="entry name" value="D-XYLOSE-BINDING PERIPLASMIC PROTEIN"/>
    <property type="match status" value="1"/>
</dbReference>
<dbReference type="InterPro" id="IPR025997">
    <property type="entry name" value="SBP_2_dom"/>
</dbReference>
<evidence type="ECO:0000313" key="5">
    <source>
        <dbReference type="EMBL" id="MCW3807347.1"/>
    </source>
</evidence>
<proteinExistence type="inferred from homology"/>
<dbReference type="GO" id="GO:0030288">
    <property type="term" value="C:outer membrane-bounded periplasmic space"/>
    <property type="evidence" value="ECO:0007669"/>
    <property type="project" value="TreeGrafter"/>
</dbReference>
<gene>
    <name evidence="5" type="ORF">OM074_17045</name>
</gene>
<evidence type="ECO:0000256" key="2">
    <source>
        <dbReference type="ARBA" id="ARBA00007639"/>
    </source>
</evidence>
<dbReference type="InterPro" id="IPR028082">
    <property type="entry name" value="Peripla_BP_I"/>
</dbReference>
<organism evidence="5 6">
    <name type="scientific">Plebeiibacterium marinum</name>
    <dbReference type="NCBI Taxonomy" id="2992111"/>
    <lineage>
        <taxon>Bacteria</taxon>
        <taxon>Pseudomonadati</taxon>
        <taxon>Bacteroidota</taxon>
        <taxon>Bacteroidia</taxon>
        <taxon>Marinilabiliales</taxon>
        <taxon>Marinilabiliaceae</taxon>
        <taxon>Plebeiibacterium</taxon>
    </lineage>
</organism>
<dbReference type="InterPro" id="IPR050555">
    <property type="entry name" value="Bact_Solute-Bind_Prot2"/>
</dbReference>
<dbReference type="GO" id="GO:0030246">
    <property type="term" value="F:carbohydrate binding"/>
    <property type="evidence" value="ECO:0007669"/>
    <property type="project" value="TreeGrafter"/>
</dbReference>
<evidence type="ECO:0000259" key="4">
    <source>
        <dbReference type="Pfam" id="PF13407"/>
    </source>
</evidence>
<dbReference type="Proteomes" id="UP001207408">
    <property type="component" value="Unassembled WGS sequence"/>
</dbReference>
<keyword evidence="6" id="KW-1185">Reference proteome</keyword>
<protein>
    <submittedName>
        <fullName evidence="5">Substrate-binding domain-containing protein</fullName>
    </submittedName>
</protein>
<name>A0AAE3MHU6_9BACT</name>
<comment type="similarity">
    <text evidence="2">Belongs to the bacterial solute-binding protein 2 family.</text>
</comment>
<dbReference type="PANTHER" id="PTHR30036:SF1">
    <property type="entry name" value="D-XYLOSE-BINDING PERIPLASMIC PROTEIN"/>
    <property type="match status" value="1"/>
</dbReference>
<dbReference type="Pfam" id="PF13407">
    <property type="entry name" value="Peripla_BP_4"/>
    <property type="match status" value="1"/>
</dbReference>
<evidence type="ECO:0000256" key="1">
    <source>
        <dbReference type="ARBA" id="ARBA00004196"/>
    </source>
</evidence>
<comment type="caution">
    <text evidence="5">The sequence shown here is derived from an EMBL/GenBank/DDBJ whole genome shotgun (WGS) entry which is preliminary data.</text>
</comment>
<comment type="subcellular location">
    <subcellularLocation>
        <location evidence="1">Cell envelope</location>
    </subcellularLocation>
</comment>
<dbReference type="SUPFAM" id="SSF53822">
    <property type="entry name" value="Periplasmic binding protein-like I"/>
    <property type="match status" value="1"/>
</dbReference>
<sequence length="328" mass="36717">MKKRIIALLIGLVVGNNLVFSQQDSIHIGFILSDLYSARWYNDMIFFKERALEKGVKVTFIDCYDQIEKQKEAAIKLANIGVDCIVLVPIDSHDKQVVSIAKNANIPLVTYDRFLFDSDVKLCISFNSVKVGEMMAEQVMSKLESGEIFFLGGPKSDFNSTLVRKGVVSSLKDKRNNYKLSIKHATDWSEISAFIEVQNYFDENGSFPDAIICASDDLTKGALLAVEEKGYLGKVLLTGQDATIEVCKSILKDDVLMTVYKSNKKLAYASVDAILNMLKGNILEFNEEANTQFMQVPAIFEEPELITKENLVEVLVSKGIYSEKSLKE</sequence>
<dbReference type="EMBL" id="JAPDPI010000044">
    <property type="protein sequence ID" value="MCW3807347.1"/>
    <property type="molecule type" value="Genomic_DNA"/>
</dbReference>
<feature type="domain" description="Periplasmic binding protein" evidence="4">
    <location>
        <begin position="28"/>
        <end position="281"/>
    </location>
</feature>
<evidence type="ECO:0000313" key="6">
    <source>
        <dbReference type="Proteomes" id="UP001207408"/>
    </source>
</evidence>
<reference evidence="5" key="1">
    <citation type="submission" date="2022-10" db="EMBL/GenBank/DDBJ databases">
        <authorList>
            <person name="Yu W.X."/>
        </authorList>
    </citation>
    <scope>NUCLEOTIDE SEQUENCE</scope>
    <source>
        <strain evidence="5">D04</strain>
    </source>
</reference>
<accession>A0AAE3MHU6</accession>
<dbReference type="RefSeq" id="WP_301201665.1">
    <property type="nucleotide sequence ID" value="NZ_JAPDPI010000044.1"/>
</dbReference>
<evidence type="ECO:0000256" key="3">
    <source>
        <dbReference type="ARBA" id="ARBA00022729"/>
    </source>
</evidence>
<dbReference type="AlphaFoldDB" id="A0AAE3MHU6"/>
<dbReference type="Gene3D" id="3.40.50.2300">
    <property type="match status" value="2"/>
</dbReference>